<comment type="caution">
    <text evidence="1">The sequence shown here is derived from an EMBL/GenBank/DDBJ whole genome shotgun (WGS) entry which is preliminary data.</text>
</comment>
<accession>A0A0V1KHL8</accession>
<gene>
    <name evidence="1" type="ORF">T02_11444</name>
</gene>
<protein>
    <submittedName>
        <fullName evidence="1">Uncharacterized protein</fullName>
    </submittedName>
</protein>
<proteinExistence type="predicted"/>
<sequence length="33" mass="3394">LPAQFPPPTPAISILPLGCAGALYKMALKVCPD</sequence>
<dbReference type="EMBL" id="JYDW01002405">
    <property type="protein sequence ID" value="KRZ46722.1"/>
    <property type="molecule type" value="Genomic_DNA"/>
</dbReference>
<feature type="non-terminal residue" evidence="1">
    <location>
        <position position="33"/>
    </location>
</feature>
<dbReference type="Proteomes" id="UP000054721">
    <property type="component" value="Unassembled WGS sequence"/>
</dbReference>
<name>A0A0V1KHL8_9BILA</name>
<feature type="non-terminal residue" evidence="1">
    <location>
        <position position="1"/>
    </location>
</feature>
<organism evidence="1 2">
    <name type="scientific">Trichinella nativa</name>
    <dbReference type="NCBI Taxonomy" id="6335"/>
    <lineage>
        <taxon>Eukaryota</taxon>
        <taxon>Metazoa</taxon>
        <taxon>Ecdysozoa</taxon>
        <taxon>Nematoda</taxon>
        <taxon>Enoplea</taxon>
        <taxon>Dorylaimia</taxon>
        <taxon>Trichinellida</taxon>
        <taxon>Trichinellidae</taxon>
        <taxon>Trichinella</taxon>
    </lineage>
</organism>
<dbReference type="AlphaFoldDB" id="A0A0V1KHL8"/>
<evidence type="ECO:0000313" key="1">
    <source>
        <dbReference type="EMBL" id="KRZ46722.1"/>
    </source>
</evidence>
<keyword evidence="2" id="KW-1185">Reference proteome</keyword>
<evidence type="ECO:0000313" key="2">
    <source>
        <dbReference type="Proteomes" id="UP000054721"/>
    </source>
</evidence>
<reference evidence="1 2" key="1">
    <citation type="submission" date="2015-05" db="EMBL/GenBank/DDBJ databases">
        <title>Evolution of Trichinella species and genotypes.</title>
        <authorList>
            <person name="Korhonen P.K."/>
            <person name="Edoardo P."/>
            <person name="Giuseppe L.R."/>
            <person name="Gasser R.B."/>
        </authorList>
    </citation>
    <scope>NUCLEOTIDE SEQUENCE [LARGE SCALE GENOMIC DNA]</scope>
    <source>
        <strain evidence="1">ISS10</strain>
    </source>
</reference>